<proteinExistence type="predicted"/>
<gene>
    <name evidence="1" type="ORF">KSS94_01545</name>
</gene>
<keyword evidence="2" id="KW-1185">Reference proteome</keyword>
<evidence type="ECO:0000313" key="1">
    <source>
        <dbReference type="EMBL" id="QXH51860.1"/>
    </source>
</evidence>
<evidence type="ECO:0000313" key="2">
    <source>
        <dbReference type="Proteomes" id="UP001046350"/>
    </source>
</evidence>
<dbReference type="RefSeq" id="WP_217841360.1">
    <property type="nucleotide sequence ID" value="NZ_CP077076.1"/>
</dbReference>
<dbReference type="Proteomes" id="UP001046350">
    <property type="component" value="Chromosome"/>
</dbReference>
<name>A0ABX8N6B2_9PSED</name>
<reference evidence="1" key="1">
    <citation type="journal article" date="2021" name="Microorganisms">
        <title>The Ever-Expanding Pseudomonas Genus: Description of 43 New Species and Partition of the Pseudomonas putida Group.</title>
        <authorList>
            <person name="Girard L."/>
            <person name="Lood C."/>
            <person name="Hofte M."/>
            <person name="Vandamme P."/>
            <person name="Rokni-Zadeh H."/>
            <person name="van Noort V."/>
            <person name="Lavigne R."/>
            <person name="De Mot R."/>
        </authorList>
    </citation>
    <scope>NUCLEOTIDE SEQUENCE</scope>
    <source>
        <strain evidence="1">COW40</strain>
    </source>
</reference>
<organism evidence="1 2">
    <name type="scientific">Pseudomonas fakonensis</name>
    <dbReference type="NCBI Taxonomy" id="2842355"/>
    <lineage>
        <taxon>Bacteria</taxon>
        <taxon>Pseudomonadati</taxon>
        <taxon>Pseudomonadota</taxon>
        <taxon>Gammaproteobacteria</taxon>
        <taxon>Pseudomonadales</taxon>
        <taxon>Pseudomonadaceae</taxon>
        <taxon>Pseudomonas</taxon>
    </lineage>
</organism>
<accession>A0ABX8N6B2</accession>
<dbReference type="EMBL" id="CP077076">
    <property type="protein sequence ID" value="QXH51860.1"/>
    <property type="molecule type" value="Genomic_DNA"/>
</dbReference>
<sequence length="71" mass="7799">MSRFVCFEGVNHRQYVVSVDHIIALYPLAQERSFVKGGVVLVSGLGKEGRNVALEVGGGEIRRLQKVLMQG</sequence>
<protein>
    <submittedName>
        <fullName evidence="1">Uncharacterized protein</fullName>
    </submittedName>
</protein>